<name>A0A151PIS2_ALLMI</name>
<feature type="compositionally biased region" description="Low complexity" evidence="1">
    <location>
        <begin position="1"/>
        <end position="13"/>
    </location>
</feature>
<proteinExistence type="predicted"/>
<evidence type="ECO:0000313" key="3">
    <source>
        <dbReference type="Proteomes" id="UP000050525"/>
    </source>
</evidence>
<feature type="region of interest" description="Disordered" evidence="1">
    <location>
        <begin position="1"/>
        <end position="22"/>
    </location>
</feature>
<comment type="caution">
    <text evidence="2">The sequence shown here is derived from an EMBL/GenBank/DDBJ whole genome shotgun (WGS) entry which is preliminary data.</text>
</comment>
<organism evidence="2 3">
    <name type="scientific">Alligator mississippiensis</name>
    <name type="common">American alligator</name>
    <dbReference type="NCBI Taxonomy" id="8496"/>
    <lineage>
        <taxon>Eukaryota</taxon>
        <taxon>Metazoa</taxon>
        <taxon>Chordata</taxon>
        <taxon>Craniata</taxon>
        <taxon>Vertebrata</taxon>
        <taxon>Euteleostomi</taxon>
        <taxon>Archelosauria</taxon>
        <taxon>Archosauria</taxon>
        <taxon>Crocodylia</taxon>
        <taxon>Alligatoridae</taxon>
        <taxon>Alligatorinae</taxon>
        <taxon>Alligator</taxon>
    </lineage>
</organism>
<sequence>MRAPRPAAESPTSTSPPPSCRPANAQELAAIAAEASVAGLCIGEGCDSSKNSTLSPLETGMPFIILERPIKDYDYCSRKDLTCWCRR</sequence>
<dbReference type="AlphaFoldDB" id="A0A151PIS2"/>
<evidence type="ECO:0000256" key="1">
    <source>
        <dbReference type="SAM" id="MobiDB-lite"/>
    </source>
</evidence>
<evidence type="ECO:0000313" key="2">
    <source>
        <dbReference type="EMBL" id="KYO48882.1"/>
    </source>
</evidence>
<keyword evidence="3" id="KW-1185">Reference proteome</keyword>
<gene>
    <name evidence="2" type="ORF">Y1Q_0020230</name>
</gene>
<reference evidence="2 3" key="1">
    <citation type="journal article" date="2012" name="Genome Biol.">
        <title>Sequencing three crocodilian genomes to illuminate the evolution of archosaurs and amniotes.</title>
        <authorList>
            <person name="St John J.A."/>
            <person name="Braun E.L."/>
            <person name="Isberg S.R."/>
            <person name="Miles L.G."/>
            <person name="Chong A.Y."/>
            <person name="Gongora J."/>
            <person name="Dalzell P."/>
            <person name="Moran C."/>
            <person name="Bed'hom B."/>
            <person name="Abzhanov A."/>
            <person name="Burgess S.C."/>
            <person name="Cooksey A.M."/>
            <person name="Castoe T.A."/>
            <person name="Crawford N.G."/>
            <person name="Densmore L.D."/>
            <person name="Drew J.C."/>
            <person name="Edwards S.V."/>
            <person name="Faircloth B.C."/>
            <person name="Fujita M.K."/>
            <person name="Greenwold M.J."/>
            <person name="Hoffmann F.G."/>
            <person name="Howard J.M."/>
            <person name="Iguchi T."/>
            <person name="Janes D.E."/>
            <person name="Khan S.Y."/>
            <person name="Kohno S."/>
            <person name="de Koning A.J."/>
            <person name="Lance S.L."/>
            <person name="McCarthy F.M."/>
            <person name="McCormack J.E."/>
            <person name="Merchant M.E."/>
            <person name="Peterson D.G."/>
            <person name="Pollock D.D."/>
            <person name="Pourmand N."/>
            <person name="Raney B.J."/>
            <person name="Roessler K.A."/>
            <person name="Sanford J.R."/>
            <person name="Sawyer R.H."/>
            <person name="Schmidt C.J."/>
            <person name="Triplett E.W."/>
            <person name="Tuberville T.D."/>
            <person name="Venegas-Anaya M."/>
            <person name="Howard J.T."/>
            <person name="Jarvis E.D."/>
            <person name="Guillette L.J.Jr."/>
            <person name="Glenn T.C."/>
            <person name="Green R.E."/>
            <person name="Ray D.A."/>
        </authorList>
    </citation>
    <scope>NUCLEOTIDE SEQUENCE [LARGE SCALE GENOMIC DNA]</scope>
    <source>
        <strain evidence="2">KSC_2009_1</strain>
    </source>
</reference>
<dbReference type="EMBL" id="AKHW03000178">
    <property type="protein sequence ID" value="KYO48882.1"/>
    <property type="molecule type" value="Genomic_DNA"/>
</dbReference>
<accession>A0A151PIS2</accession>
<protein>
    <submittedName>
        <fullName evidence="2">Uncharacterized protein</fullName>
    </submittedName>
</protein>
<dbReference type="Proteomes" id="UP000050525">
    <property type="component" value="Unassembled WGS sequence"/>
</dbReference>